<dbReference type="EMBL" id="SGBC01000001">
    <property type="protein sequence ID" value="RZD17308.1"/>
    <property type="molecule type" value="Genomic_DNA"/>
</dbReference>
<dbReference type="SFLD" id="SFLDG01068">
    <property type="entry name" value="FeMo_cofactor_biosynthesis_pro"/>
    <property type="match status" value="1"/>
</dbReference>
<evidence type="ECO:0000256" key="11">
    <source>
        <dbReference type="ARBA" id="ARBA00023231"/>
    </source>
</evidence>
<keyword evidence="12" id="KW-0456">Lyase</keyword>
<dbReference type="SMART" id="SM00729">
    <property type="entry name" value="Elp3"/>
    <property type="match status" value="1"/>
</dbReference>
<keyword evidence="7" id="KW-0949">S-adenosyl-L-methionine</keyword>
<reference evidence="17 18" key="1">
    <citation type="journal article" date="2019" name="ISME J.">
        <title>Insights into ecological role of a new deltaproteobacterial order Candidatus Acidulodesulfobacterales by metagenomics and metatranscriptomics.</title>
        <authorList>
            <person name="Tan S."/>
            <person name="Liu J."/>
            <person name="Fang Y."/>
            <person name="Hedlund B.P."/>
            <person name="Lian Z.H."/>
            <person name="Huang L.Y."/>
            <person name="Li J.T."/>
            <person name="Huang L.N."/>
            <person name="Li W.J."/>
            <person name="Jiang H.C."/>
            <person name="Dong H.L."/>
            <person name="Shu W.S."/>
        </authorList>
    </citation>
    <scope>NUCLEOTIDE SEQUENCE [LARGE SCALE GENOMIC DNA]</scope>
    <source>
        <strain evidence="17">AP2</strain>
    </source>
</reference>
<comment type="function">
    <text evidence="2">Involved in the biosynthesis of the iron-molybdenum cofactor (FeMo-co or M-cluster) found in the dinitrogenase enzyme of the nitrogenase complex in nitrogen-fixing microorganisms. NifB catalyzes the crucial step of radical SAM-dependent carbide insertion that occurs concomitant with the insertion of a 9th sulfur and the rearrangement/coupling of two [4Fe-4S] clusters into a [8Fe-9S-C] cluster, the precursor to the M-cluster.</text>
</comment>
<evidence type="ECO:0000256" key="7">
    <source>
        <dbReference type="ARBA" id="ARBA00022691"/>
    </source>
</evidence>
<dbReference type="GO" id="GO:0032324">
    <property type="term" value="P:molybdopterin cofactor biosynthetic process"/>
    <property type="evidence" value="ECO:0007669"/>
    <property type="project" value="UniProtKB-ARBA"/>
</dbReference>
<dbReference type="Proteomes" id="UP000316562">
    <property type="component" value="Unassembled WGS sequence"/>
</dbReference>
<dbReference type="PANTHER" id="PTHR43787">
    <property type="entry name" value="FEMO COFACTOR BIOSYNTHESIS PROTEIN NIFB-RELATED"/>
    <property type="match status" value="1"/>
</dbReference>
<comment type="caution">
    <text evidence="17">The sequence shown here is derived from an EMBL/GenBank/DDBJ whole genome shotgun (WGS) entry which is preliminary data.</text>
</comment>
<dbReference type="PROSITE" id="PS51918">
    <property type="entry name" value="RADICAL_SAM"/>
    <property type="match status" value="1"/>
</dbReference>
<dbReference type="InterPro" id="IPR013785">
    <property type="entry name" value="Aldolase_TIM"/>
</dbReference>
<dbReference type="GO" id="GO:0046872">
    <property type="term" value="F:metal ion binding"/>
    <property type="evidence" value="ECO:0007669"/>
    <property type="project" value="UniProtKB-KW"/>
</dbReference>
<evidence type="ECO:0000259" key="16">
    <source>
        <dbReference type="PROSITE" id="PS51918"/>
    </source>
</evidence>
<proteinExistence type="inferred from homology"/>
<organism evidence="17 18">
    <name type="scientific">Acididesulfobacter guangdongensis</name>
    <dbReference type="NCBI Taxonomy" id="2597225"/>
    <lineage>
        <taxon>Bacteria</taxon>
        <taxon>Deltaproteobacteria</taxon>
        <taxon>Candidatus Acidulodesulfobacterales</taxon>
        <taxon>Candidatus Acididesulfobacter</taxon>
    </lineage>
</organism>
<comment type="cofactor">
    <cofactor evidence="1">
        <name>[4Fe-4S] cluster</name>
        <dbReference type="ChEBI" id="CHEBI:49883"/>
    </cofactor>
</comment>
<sequence>MKTDNKAINGIRNIKKDGNSNASDYNNNEDIKRHPCFSVEASKSYGRIHLPVAKSCNISCNYCHRDYDCPNESRPGVTSRLLAPEEAVERIYEVKSLYNEISVAAVAGPGDSLADPDNTLKTFELVRKEFPELIFCMSTNGLNLKENINNLKDAGIKFITVTLNATDAAIASKIYRFVNYKGICYKGSEAAELLLEKQLEGIRIAVSEGLTVKINSVLIPGINDKHIKEMSESIKKMGVYLFNVMPMIPADKSFFQKIGVPAATRQDIANVTDGITGINIMKHCRQCRSDAAGLLGKDISSKLNNNKEKDHDNRKCCSGV</sequence>
<evidence type="ECO:0000256" key="12">
    <source>
        <dbReference type="ARBA" id="ARBA00023239"/>
    </source>
</evidence>
<dbReference type="GO" id="GO:0051539">
    <property type="term" value="F:4 iron, 4 sulfur cluster binding"/>
    <property type="evidence" value="ECO:0007669"/>
    <property type="project" value="UniProtKB-KW"/>
</dbReference>
<dbReference type="NCBIfam" id="TIGR01290">
    <property type="entry name" value="nifB"/>
    <property type="match status" value="1"/>
</dbReference>
<comment type="pathway">
    <text evidence="3">Cofactor biosynthesis; Fe-Mo cofactor biosynthesis.</text>
</comment>
<dbReference type="InterPro" id="IPR007197">
    <property type="entry name" value="rSAM"/>
</dbReference>
<dbReference type="InterPro" id="IPR005980">
    <property type="entry name" value="Nase_CF_NifB"/>
</dbReference>
<evidence type="ECO:0000256" key="6">
    <source>
        <dbReference type="ARBA" id="ARBA00022485"/>
    </source>
</evidence>
<dbReference type="Gene3D" id="3.20.20.70">
    <property type="entry name" value="Aldolase class I"/>
    <property type="match status" value="1"/>
</dbReference>
<gene>
    <name evidence="17" type="primary">nifB</name>
    <name evidence="17" type="ORF">EVJ46_03510</name>
</gene>
<accession>A0A519BJ64</accession>
<dbReference type="SFLD" id="SFLDF00281">
    <property type="entry name" value="FeMo_cofactor_biosynthesis_pro"/>
    <property type="match status" value="1"/>
</dbReference>
<keyword evidence="10" id="KW-0411">Iron-sulfur</keyword>
<feature type="domain" description="Radical SAM core" evidence="16">
    <location>
        <begin position="42"/>
        <end position="288"/>
    </location>
</feature>
<evidence type="ECO:0000256" key="10">
    <source>
        <dbReference type="ARBA" id="ARBA00023014"/>
    </source>
</evidence>
<keyword evidence="6" id="KW-0004">4Fe-4S</keyword>
<evidence type="ECO:0000256" key="4">
    <source>
        <dbReference type="ARBA" id="ARBA00006804"/>
    </source>
</evidence>
<dbReference type="AlphaFoldDB" id="A0A519BJ64"/>
<dbReference type="Pfam" id="PF04055">
    <property type="entry name" value="Radical_SAM"/>
    <property type="match status" value="1"/>
</dbReference>
<evidence type="ECO:0000256" key="2">
    <source>
        <dbReference type="ARBA" id="ARBA00003522"/>
    </source>
</evidence>
<dbReference type="GO" id="GO:0016829">
    <property type="term" value="F:lyase activity"/>
    <property type="evidence" value="ECO:0007669"/>
    <property type="project" value="UniProtKB-KW"/>
</dbReference>
<evidence type="ECO:0000256" key="14">
    <source>
        <dbReference type="ARBA" id="ARBA00032102"/>
    </source>
</evidence>
<evidence type="ECO:0000313" key="18">
    <source>
        <dbReference type="Proteomes" id="UP000316562"/>
    </source>
</evidence>
<dbReference type="InterPro" id="IPR000385">
    <property type="entry name" value="MoaA_NifB_PqqE_Fe-S-bd_CS"/>
</dbReference>
<feature type="region of interest" description="Disordered" evidence="15">
    <location>
        <begin position="1"/>
        <end position="27"/>
    </location>
</feature>
<dbReference type="UniPathway" id="UPA00782"/>
<evidence type="ECO:0000256" key="3">
    <source>
        <dbReference type="ARBA" id="ARBA00005155"/>
    </source>
</evidence>
<evidence type="ECO:0000256" key="15">
    <source>
        <dbReference type="SAM" id="MobiDB-lite"/>
    </source>
</evidence>
<dbReference type="InterPro" id="IPR006638">
    <property type="entry name" value="Elp3/MiaA/NifB-like_rSAM"/>
</dbReference>
<protein>
    <recommendedName>
        <fullName evidence="5">FeMo cofactor biosynthesis protein NifB</fullName>
    </recommendedName>
    <alternativeName>
        <fullName evidence="14">Nitrogenase cofactor maturase NifB</fullName>
    </alternativeName>
    <alternativeName>
        <fullName evidence="13">Radical SAM assemblase NifB</fullName>
    </alternativeName>
</protein>
<evidence type="ECO:0000313" key="17">
    <source>
        <dbReference type="EMBL" id="RZD17308.1"/>
    </source>
</evidence>
<keyword evidence="11" id="KW-0535">Nitrogen fixation</keyword>
<dbReference type="PANTHER" id="PTHR43787:SF13">
    <property type="entry name" value="FEMO COFACTOR BIOSYNTHESIS PROTEIN NIFB"/>
    <property type="match status" value="1"/>
</dbReference>
<evidence type="ECO:0000256" key="13">
    <source>
        <dbReference type="ARBA" id="ARBA00030926"/>
    </source>
</evidence>
<name>A0A519BJ64_ACIG2</name>
<dbReference type="CDD" id="cd01335">
    <property type="entry name" value="Radical_SAM"/>
    <property type="match status" value="1"/>
</dbReference>
<dbReference type="InterPro" id="IPR058240">
    <property type="entry name" value="rSAM_sf"/>
</dbReference>
<dbReference type="SUPFAM" id="SSF102114">
    <property type="entry name" value="Radical SAM enzymes"/>
    <property type="match status" value="1"/>
</dbReference>
<evidence type="ECO:0000256" key="5">
    <source>
        <dbReference type="ARBA" id="ARBA00021702"/>
    </source>
</evidence>
<evidence type="ECO:0000256" key="8">
    <source>
        <dbReference type="ARBA" id="ARBA00022723"/>
    </source>
</evidence>
<dbReference type="PROSITE" id="PS01305">
    <property type="entry name" value="MOAA_NIFB_PQQE"/>
    <property type="match status" value="1"/>
</dbReference>
<evidence type="ECO:0000256" key="9">
    <source>
        <dbReference type="ARBA" id="ARBA00023004"/>
    </source>
</evidence>
<dbReference type="SFLD" id="SFLDS00029">
    <property type="entry name" value="Radical_SAM"/>
    <property type="match status" value="1"/>
</dbReference>
<keyword evidence="9" id="KW-0408">Iron</keyword>
<evidence type="ECO:0000256" key="1">
    <source>
        <dbReference type="ARBA" id="ARBA00001966"/>
    </source>
</evidence>
<dbReference type="SFLD" id="SFLDG01067">
    <property type="entry name" value="SPASM/twitch_domain_containing"/>
    <property type="match status" value="1"/>
</dbReference>
<keyword evidence="8" id="KW-0479">Metal-binding</keyword>
<comment type="similarity">
    <text evidence="4">Belongs to the radical SAM superfamily. NifB family.</text>
</comment>